<organism evidence="2">
    <name type="scientific">marine metagenome</name>
    <dbReference type="NCBI Taxonomy" id="408172"/>
    <lineage>
        <taxon>unclassified sequences</taxon>
        <taxon>metagenomes</taxon>
        <taxon>ecological metagenomes</taxon>
    </lineage>
</organism>
<accession>A0A381T3A9</accession>
<sequence>MEVLTSDSLATAIRNSASYVHLSVDESSYLAEHILNFFGYSDRIIDNVLHPEDRDTFYMLEDATLMETEREETTLYDGREWRIHYWLLRHSEIFNRRDSGPQVVPEAAEPSVYDEISDDLWSRKGPETEDEE</sequence>
<dbReference type="InterPro" id="IPR046057">
    <property type="entry name" value="DUF6015"/>
</dbReference>
<evidence type="ECO:0000313" key="2">
    <source>
        <dbReference type="EMBL" id="SVA08173.1"/>
    </source>
</evidence>
<feature type="region of interest" description="Disordered" evidence="1">
    <location>
        <begin position="99"/>
        <end position="132"/>
    </location>
</feature>
<evidence type="ECO:0000256" key="1">
    <source>
        <dbReference type="SAM" id="MobiDB-lite"/>
    </source>
</evidence>
<proteinExistence type="predicted"/>
<dbReference type="EMBL" id="UINC01003653">
    <property type="protein sequence ID" value="SVA08173.1"/>
    <property type="molecule type" value="Genomic_DNA"/>
</dbReference>
<protein>
    <submittedName>
        <fullName evidence="2">Uncharacterized protein</fullName>
    </submittedName>
</protein>
<dbReference type="Pfam" id="PF19479">
    <property type="entry name" value="DUF6015"/>
    <property type="match status" value="1"/>
</dbReference>
<feature type="compositionally biased region" description="Basic and acidic residues" evidence="1">
    <location>
        <begin position="120"/>
        <end position="132"/>
    </location>
</feature>
<name>A0A381T3A9_9ZZZZ</name>
<reference evidence="2" key="1">
    <citation type="submission" date="2018-05" db="EMBL/GenBank/DDBJ databases">
        <authorList>
            <person name="Lanie J.A."/>
            <person name="Ng W.-L."/>
            <person name="Kazmierczak K.M."/>
            <person name="Andrzejewski T.M."/>
            <person name="Davidsen T.M."/>
            <person name="Wayne K.J."/>
            <person name="Tettelin H."/>
            <person name="Glass J.I."/>
            <person name="Rusch D."/>
            <person name="Podicherti R."/>
            <person name="Tsui H.-C.T."/>
            <person name="Winkler M.E."/>
        </authorList>
    </citation>
    <scope>NUCLEOTIDE SEQUENCE</scope>
</reference>
<dbReference type="AlphaFoldDB" id="A0A381T3A9"/>
<gene>
    <name evidence="2" type="ORF">METZ01_LOCUS61027</name>
</gene>